<reference evidence="3 4" key="1">
    <citation type="submission" date="2024-01" db="EMBL/GenBank/DDBJ databases">
        <title>The genomes of 5 underutilized Papilionoideae crops provide insights into root nodulation and disease resistanc.</title>
        <authorList>
            <person name="Jiang F."/>
        </authorList>
    </citation>
    <scope>NUCLEOTIDE SEQUENCE [LARGE SCALE GENOMIC DNA]</scope>
    <source>
        <strain evidence="3">LVBAO_FW01</strain>
        <tissue evidence="3">Leaves</tissue>
    </source>
</reference>
<dbReference type="EMBL" id="JAYMYQ010000028">
    <property type="protein sequence ID" value="KAK7298354.1"/>
    <property type="molecule type" value="Genomic_DNA"/>
</dbReference>
<dbReference type="Proteomes" id="UP001367508">
    <property type="component" value="Unassembled WGS sequence"/>
</dbReference>
<sequence>MSVLPVLKRRSYQLRQGKAKKKKPGPDFRVFLNLLLFPPGRSILDRTLSPSCEGVETFHLRLTLRLLPGESEGLGSESPEIGIDSTLGLLR</sequence>
<feature type="compositionally biased region" description="Low complexity" evidence="1">
    <location>
        <begin position="72"/>
        <end position="83"/>
    </location>
</feature>
<proteinExistence type="predicted"/>
<evidence type="ECO:0000313" key="2">
    <source>
        <dbReference type="EMBL" id="KAK7298206.1"/>
    </source>
</evidence>
<dbReference type="EMBL" id="JAYMYQ010000031">
    <property type="protein sequence ID" value="KAK7298206.1"/>
    <property type="molecule type" value="Genomic_DNA"/>
</dbReference>
<dbReference type="AlphaFoldDB" id="A0AAN9PHZ2"/>
<keyword evidence="4" id="KW-1185">Reference proteome</keyword>
<protein>
    <submittedName>
        <fullName evidence="3">Uncharacterized protein</fullName>
    </submittedName>
</protein>
<evidence type="ECO:0000313" key="4">
    <source>
        <dbReference type="Proteomes" id="UP001367508"/>
    </source>
</evidence>
<evidence type="ECO:0000313" key="3">
    <source>
        <dbReference type="EMBL" id="KAK7298354.1"/>
    </source>
</evidence>
<accession>A0AAN9PHZ2</accession>
<gene>
    <name evidence="3" type="ORF">VNO77_46812</name>
    <name evidence="2" type="ORF">VNO77_47117</name>
</gene>
<feature type="region of interest" description="Disordered" evidence="1">
    <location>
        <begin position="72"/>
        <end position="91"/>
    </location>
</feature>
<name>A0AAN9PHZ2_CANGL</name>
<comment type="caution">
    <text evidence="3">The sequence shown here is derived from an EMBL/GenBank/DDBJ whole genome shotgun (WGS) entry which is preliminary data.</text>
</comment>
<organism evidence="3 4">
    <name type="scientific">Canavalia gladiata</name>
    <name type="common">Sword bean</name>
    <name type="synonym">Dolichos gladiatus</name>
    <dbReference type="NCBI Taxonomy" id="3824"/>
    <lineage>
        <taxon>Eukaryota</taxon>
        <taxon>Viridiplantae</taxon>
        <taxon>Streptophyta</taxon>
        <taxon>Embryophyta</taxon>
        <taxon>Tracheophyta</taxon>
        <taxon>Spermatophyta</taxon>
        <taxon>Magnoliopsida</taxon>
        <taxon>eudicotyledons</taxon>
        <taxon>Gunneridae</taxon>
        <taxon>Pentapetalae</taxon>
        <taxon>rosids</taxon>
        <taxon>fabids</taxon>
        <taxon>Fabales</taxon>
        <taxon>Fabaceae</taxon>
        <taxon>Papilionoideae</taxon>
        <taxon>50 kb inversion clade</taxon>
        <taxon>NPAAA clade</taxon>
        <taxon>indigoferoid/millettioid clade</taxon>
        <taxon>Phaseoleae</taxon>
        <taxon>Canavalia</taxon>
    </lineage>
</organism>
<evidence type="ECO:0000256" key="1">
    <source>
        <dbReference type="SAM" id="MobiDB-lite"/>
    </source>
</evidence>